<dbReference type="InterPro" id="IPR020616">
    <property type="entry name" value="Thiolase_N"/>
</dbReference>
<sequence>MPTVHQGPAAAGRSLRGRAAVVGAGRSAVGRVEGRSVMALASDAAKAALNDAGIERAAIDGVLTSAAFAAPFHRFSVAFSEYFGIQPTFSNTLQVSGATAATMFNIAAAAVASGLANNVLVLGADSLLTGLSPDLALRSMTESRDQQYEMPFGIPVANTFAMTAHRHMREFGTTSEQLAKVAVIHREHAMQTPEAQMKNAITVEDVLNSGWVTTPYHKLDCSLISDGAAAFVVTSADRARDSGGAPVYILGGGECYTHEHIFLMPSLTTTGAVESSDRAYAMAGVGPRDIDVAGVYDCFTGTVIMMLEDLGFCPKGEGGRFVDDRQITYGGSIPINTHGGLLSFAHPGMPGSLLHFLEVIEQLRGRCGDRQVQGAELGLVHSLGAGFATQATTILGTEATL</sequence>
<dbReference type="Pfam" id="PF00108">
    <property type="entry name" value="Thiolase_N"/>
    <property type="match status" value="1"/>
</dbReference>
<dbReference type="SUPFAM" id="SSF53901">
    <property type="entry name" value="Thiolase-like"/>
    <property type="match status" value="2"/>
</dbReference>
<evidence type="ECO:0000259" key="2">
    <source>
        <dbReference type="Pfam" id="PF22691"/>
    </source>
</evidence>
<dbReference type="CDD" id="cd00829">
    <property type="entry name" value="SCP-x_thiolase"/>
    <property type="match status" value="1"/>
</dbReference>
<dbReference type="InterPro" id="IPR055140">
    <property type="entry name" value="Thiolase_C_2"/>
</dbReference>
<protein>
    <submittedName>
        <fullName evidence="3">Thiolase</fullName>
    </submittedName>
</protein>
<feature type="domain" description="Thiolase C-terminal" evidence="2">
    <location>
        <begin position="253"/>
        <end position="397"/>
    </location>
</feature>
<dbReference type="InterPro" id="IPR016039">
    <property type="entry name" value="Thiolase-like"/>
</dbReference>
<evidence type="ECO:0000259" key="1">
    <source>
        <dbReference type="Pfam" id="PF00108"/>
    </source>
</evidence>
<dbReference type="PANTHER" id="PTHR42870">
    <property type="entry name" value="ACETYL-COA C-ACETYLTRANSFERASE"/>
    <property type="match status" value="1"/>
</dbReference>
<reference evidence="3" key="1">
    <citation type="submission" date="2020-08" db="EMBL/GenBank/DDBJ databases">
        <title>Ramlibacter sp. GTP1 16S ribosomal RNA gene genome sequencing and assembly.</title>
        <authorList>
            <person name="Kang M."/>
        </authorList>
    </citation>
    <scope>NUCLEOTIDE SEQUENCE</scope>
    <source>
        <strain evidence="3">GTP1</strain>
    </source>
</reference>
<feature type="domain" description="Thiolase N-terminal" evidence="1">
    <location>
        <begin position="20"/>
        <end position="236"/>
    </location>
</feature>
<dbReference type="AlphaFoldDB" id="A0A923S053"/>
<dbReference type="Gene3D" id="3.40.47.10">
    <property type="match status" value="1"/>
</dbReference>
<gene>
    <name evidence="3" type="ORF">H8R02_00840</name>
</gene>
<evidence type="ECO:0000313" key="4">
    <source>
        <dbReference type="Proteomes" id="UP000596827"/>
    </source>
</evidence>
<organism evidence="3 4">
    <name type="scientific">Ramlibacter albus</name>
    <dbReference type="NCBI Taxonomy" id="2079448"/>
    <lineage>
        <taxon>Bacteria</taxon>
        <taxon>Pseudomonadati</taxon>
        <taxon>Pseudomonadota</taxon>
        <taxon>Betaproteobacteria</taxon>
        <taxon>Burkholderiales</taxon>
        <taxon>Comamonadaceae</taxon>
        <taxon>Ramlibacter</taxon>
    </lineage>
</organism>
<dbReference type="Proteomes" id="UP000596827">
    <property type="component" value="Unassembled WGS sequence"/>
</dbReference>
<dbReference type="PANTHER" id="PTHR42870:SF1">
    <property type="entry name" value="NON-SPECIFIC LIPID-TRANSFER PROTEIN-LIKE 2"/>
    <property type="match status" value="1"/>
</dbReference>
<dbReference type="EMBL" id="JACORU010000001">
    <property type="protein sequence ID" value="MBC5762979.1"/>
    <property type="molecule type" value="Genomic_DNA"/>
</dbReference>
<comment type="caution">
    <text evidence="3">The sequence shown here is derived from an EMBL/GenBank/DDBJ whole genome shotgun (WGS) entry which is preliminary data.</text>
</comment>
<accession>A0A923S053</accession>
<keyword evidence="4" id="KW-1185">Reference proteome</keyword>
<dbReference type="InterPro" id="IPR002155">
    <property type="entry name" value="Thiolase"/>
</dbReference>
<proteinExistence type="predicted"/>
<dbReference type="Pfam" id="PF22691">
    <property type="entry name" value="Thiolase_C_1"/>
    <property type="match status" value="1"/>
</dbReference>
<evidence type="ECO:0000313" key="3">
    <source>
        <dbReference type="EMBL" id="MBC5762979.1"/>
    </source>
</evidence>
<dbReference type="GO" id="GO:0003988">
    <property type="term" value="F:acetyl-CoA C-acyltransferase activity"/>
    <property type="evidence" value="ECO:0007669"/>
    <property type="project" value="UniProtKB-ARBA"/>
</dbReference>
<name>A0A923S053_9BURK</name>
<dbReference type="PIRSF" id="PIRSF000429">
    <property type="entry name" value="Ac-CoA_Ac_transf"/>
    <property type="match status" value="1"/>
</dbReference>